<proteinExistence type="inferred from homology"/>
<comment type="similarity">
    <text evidence="8">Belongs to the MenA family. Type 1 subfamily.</text>
</comment>
<evidence type="ECO:0000256" key="5">
    <source>
        <dbReference type="ARBA" id="ARBA00022692"/>
    </source>
</evidence>
<evidence type="ECO:0000256" key="1">
    <source>
        <dbReference type="ARBA" id="ARBA00004141"/>
    </source>
</evidence>
<dbReference type="CDD" id="cd13962">
    <property type="entry name" value="PT_UbiA_UBIAD1"/>
    <property type="match status" value="1"/>
</dbReference>
<dbReference type="UniPathway" id="UPA00079">
    <property type="reaction ID" value="UER00168"/>
</dbReference>
<dbReference type="PANTHER" id="PTHR13929">
    <property type="entry name" value="1,4-DIHYDROXY-2-NAPHTHOATE OCTAPRENYLTRANSFERASE"/>
    <property type="match status" value="1"/>
</dbReference>
<keyword evidence="11" id="KW-1185">Reference proteome</keyword>
<dbReference type="KEGG" id="otr:OTERR_06730"/>
<dbReference type="EMBL" id="CP022579">
    <property type="protein sequence ID" value="QEL64149.1"/>
    <property type="molecule type" value="Genomic_DNA"/>
</dbReference>
<keyword evidence="5 8" id="KW-0812">Transmembrane</keyword>
<evidence type="ECO:0000256" key="7">
    <source>
        <dbReference type="ARBA" id="ARBA00023136"/>
    </source>
</evidence>
<dbReference type="Gene3D" id="1.10.357.140">
    <property type="entry name" value="UbiA prenyltransferase"/>
    <property type="match status" value="1"/>
</dbReference>
<feature type="transmembrane region" description="Helical" evidence="8">
    <location>
        <begin position="28"/>
        <end position="46"/>
    </location>
</feature>
<dbReference type="RefSeq" id="WP_149424869.1">
    <property type="nucleotide sequence ID" value="NZ_CP022579.1"/>
</dbReference>
<evidence type="ECO:0000256" key="3">
    <source>
        <dbReference type="ARBA" id="ARBA00022475"/>
    </source>
</evidence>
<keyword evidence="4 8" id="KW-0808">Transferase</keyword>
<evidence type="ECO:0000313" key="11">
    <source>
        <dbReference type="Proteomes" id="UP000323671"/>
    </source>
</evidence>
<dbReference type="Proteomes" id="UP000323671">
    <property type="component" value="Chromosome"/>
</dbReference>
<dbReference type="GO" id="GO:0046428">
    <property type="term" value="F:1,4-dihydroxy-2-naphthoate polyprenyltransferase activity"/>
    <property type="evidence" value="ECO:0007669"/>
    <property type="project" value="UniProtKB-UniRule"/>
</dbReference>
<feature type="transmembrane region" description="Helical" evidence="8">
    <location>
        <begin position="158"/>
        <end position="177"/>
    </location>
</feature>
<dbReference type="PANTHER" id="PTHR13929:SF0">
    <property type="entry name" value="UBIA PRENYLTRANSFERASE DOMAIN-CONTAINING PROTEIN 1"/>
    <property type="match status" value="1"/>
</dbReference>
<keyword evidence="7 8" id="KW-0472">Membrane</keyword>
<keyword evidence="2 8" id="KW-0474">Menaquinone biosynthesis</keyword>
<protein>
    <recommendedName>
        <fullName evidence="8 9">1,4-dihydroxy-2-naphthoate octaprenyltransferase</fullName>
        <shortName evidence="8">DHNA-octaprenyltransferase</shortName>
        <ecNumber evidence="8 9">2.5.1.74</ecNumber>
    </recommendedName>
</protein>
<evidence type="ECO:0000313" key="10">
    <source>
        <dbReference type="EMBL" id="QEL64149.1"/>
    </source>
</evidence>
<name>A0A5C1E6F1_9RHOO</name>
<gene>
    <name evidence="8 10" type="primary">menA</name>
    <name evidence="10" type="ORF">OTERR_06730</name>
</gene>
<dbReference type="GO" id="GO:0005886">
    <property type="term" value="C:plasma membrane"/>
    <property type="evidence" value="ECO:0007669"/>
    <property type="project" value="UniProtKB-SubCell"/>
</dbReference>
<comment type="caution">
    <text evidence="8">Lacks conserved residue(s) required for the propagation of feature annotation.</text>
</comment>
<dbReference type="GO" id="GO:0042371">
    <property type="term" value="P:vitamin K biosynthetic process"/>
    <property type="evidence" value="ECO:0007669"/>
    <property type="project" value="TreeGrafter"/>
</dbReference>
<dbReference type="EC" id="2.5.1.74" evidence="8 9"/>
<accession>A0A5C1E6F1</accession>
<comment type="function">
    <text evidence="8">Conversion of 1,4-dihydroxy-2-naphthoate (DHNA) to demethylmenaquinone (DMK).</text>
</comment>
<comment type="catalytic activity">
    <reaction evidence="8">
        <text>an all-trans-polyprenyl diphosphate + 1,4-dihydroxy-2-naphthoate + H(+) = a 2-demethylmenaquinol + CO2 + diphosphate</text>
        <dbReference type="Rhea" id="RHEA:26478"/>
        <dbReference type="Rhea" id="RHEA-COMP:9563"/>
        <dbReference type="Rhea" id="RHEA-COMP:9564"/>
        <dbReference type="ChEBI" id="CHEBI:11173"/>
        <dbReference type="ChEBI" id="CHEBI:15378"/>
        <dbReference type="ChEBI" id="CHEBI:16526"/>
        <dbReference type="ChEBI" id="CHEBI:33019"/>
        <dbReference type="ChEBI" id="CHEBI:55437"/>
        <dbReference type="ChEBI" id="CHEBI:58914"/>
        <dbReference type="EC" id="2.5.1.74"/>
    </reaction>
</comment>
<comment type="pathway">
    <text evidence="8">Quinol/quinone metabolism; menaquinone biosynthesis; menaquinol from 1,4-dihydroxy-2-naphthoate: step 1/2.</text>
</comment>
<reference evidence="10 11" key="1">
    <citation type="submission" date="2017-07" db="EMBL/GenBank/DDBJ databases">
        <title>Complete genome sequence of Oryzomicrobium terrae TPP412.</title>
        <authorList>
            <person name="Chiu L.-W."/>
            <person name="Lo K.-J."/>
            <person name="Tsai Y.-M."/>
            <person name="Lin S.-S."/>
            <person name="Kuo C.-H."/>
            <person name="Liu C.-T."/>
        </authorList>
    </citation>
    <scope>NUCLEOTIDE SEQUENCE [LARGE SCALE GENOMIC DNA]</scope>
    <source>
        <strain evidence="10 11">TPP412</strain>
    </source>
</reference>
<comment type="subcellular location">
    <subcellularLocation>
        <location evidence="8">Cell membrane</location>
        <topology evidence="8">Multi-pass membrane protein</topology>
    </subcellularLocation>
    <subcellularLocation>
        <location evidence="1">Membrane</location>
        <topology evidence="1">Multi-pass membrane protein</topology>
    </subcellularLocation>
</comment>
<sequence>MSVTAPPAAASRLHPLARWWATLRPRTLTVSLSPVLLGVALAWAVTGSWRPLPALACLLGALLIQIGTNLHNDAGDFLRGADTSARLGPPRACAQGWLTARQVRNAAWGAFALAFLVGIYLVAVGGWPIVALGLASLVAGWAYTDGPRPIAYSPTGEVFVWLFFGLAAVGGTVYLQLDHIPAAAWLAAHLLGTLAAAVITVNNLRDEAEDRRSGKRTLVVAGGRRLGLAVLGALMLTPFALLPLMMPLTGQPSLWLLLPWLQFPQALRLLGEIRRTPPGPVYNRLLGATARLQLGFAVTLAAGLLLARLIAH</sequence>
<dbReference type="PIRSF" id="PIRSF005355">
    <property type="entry name" value="UBIAD1"/>
    <property type="match status" value="1"/>
</dbReference>
<evidence type="ECO:0000256" key="4">
    <source>
        <dbReference type="ARBA" id="ARBA00022679"/>
    </source>
</evidence>
<dbReference type="InterPro" id="IPR000537">
    <property type="entry name" value="UbiA_prenyltransferase"/>
</dbReference>
<dbReference type="AlphaFoldDB" id="A0A5C1E6F1"/>
<dbReference type="NCBIfam" id="TIGR00751">
    <property type="entry name" value="menA"/>
    <property type="match status" value="1"/>
</dbReference>
<dbReference type="InterPro" id="IPR044878">
    <property type="entry name" value="UbiA_sf"/>
</dbReference>
<keyword evidence="3 8" id="KW-1003">Cell membrane</keyword>
<feature type="transmembrane region" description="Helical" evidence="8">
    <location>
        <begin position="292"/>
        <end position="311"/>
    </location>
</feature>
<dbReference type="GO" id="GO:0009234">
    <property type="term" value="P:menaquinone biosynthetic process"/>
    <property type="evidence" value="ECO:0007669"/>
    <property type="project" value="UniProtKB-UniRule"/>
</dbReference>
<organism evidence="10 11">
    <name type="scientific">Oryzomicrobium terrae</name>
    <dbReference type="NCBI Taxonomy" id="1735038"/>
    <lineage>
        <taxon>Bacteria</taxon>
        <taxon>Pseudomonadati</taxon>
        <taxon>Pseudomonadota</taxon>
        <taxon>Betaproteobacteria</taxon>
        <taxon>Rhodocyclales</taxon>
        <taxon>Rhodocyclaceae</taxon>
        <taxon>Oryzomicrobium</taxon>
    </lineage>
</organism>
<feature type="transmembrane region" description="Helical" evidence="8">
    <location>
        <begin position="226"/>
        <end position="246"/>
    </location>
</feature>
<keyword evidence="6 8" id="KW-1133">Transmembrane helix</keyword>
<evidence type="ECO:0000256" key="8">
    <source>
        <dbReference type="HAMAP-Rule" id="MF_01937"/>
    </source>
</evidence>
<feature type="transmembrane region" description="Helical" evidence="8">
    <location>
        <begin position="183"/>
        <end position="205"/>
    </location>
</feature>
<evidence type="ECO:0000256" key="2">
    <source>
        <dbReference type="ARBA" id="ARBA00022428"/>
    </source>
</evidence>
<dbReference type="InterPro" id="IPR026046">
    <property type="entry name" value="UBIAD1"/>
</dbReference>
<dbReference type="HAMAP" id="MF_01937">
    <property type="entry name" value="MenA_1"/>
    <property type="match status" value="1"/>
</dbReference>
<evidence type="ECO:0000256" key="6">
    <source>
        <dbReference type="ARBA" id="ARBA00022989"/>
    </source>
</evidence>
<evidence type="ECO:0000256" key="9">
    <source>
        <dbReference type="NCBIfam" id="TIGR00751"/>
    </source>
</evidence>
<dbReference type="InterPro" id="IPR004657">
    <property type="entry name" value="MenA"/>
</dbReference>
<dbReference type="Pfam" id="PF01040">
    <property type="entry name" value="UbiA"/>
    <property type="match status" value="1"/>
</dbReference>